<evidence type="ECO:0008006" key="3">
    <source>
        <dbReference type="Google" id="ProtNLM"/>
    </source>
</evidence>
<accession>A0ABQ4TT43</accession>
<keyword evidence="2" id="KW-1185">Reference proteome</keyword>
<evidence type="ECO:0000313" key="1">
    <source>
        <dbReference type="EMBL" id="GJE58360.1"/>
    </source>
</evidence>
<evidence type="ECO:0000313" key="2">
    <source>
        <dbReference type="Proteomes" id="UP001055057"/>
    </source>
</evidence>
<sequence length="41" mass="4154">MSATTTDAEHGGPADSGLLAAASRLHGRVLTLGDLMLDIFA</sequence>
<proteinExistence type="predicted"/>
<gene>
    <name evidence="1" type="ORF">MPOCJGCO_0439</name>
</gene>
<organism evidence="1 2">
    <name type="scientific">Methylobacterium trifolii</name>
    <dbReference type="NCBI Taxonomy" id="1003092"/>
    <lineage>
        <taxon>Bacteria</taxon>
        <taxon>Pseudomonadati</taxon>
        <taxon>Pseudomonadota</taxon>
        <taxon>Alphaproteobacteria</taxon>
        <taxon>Hyphomicrobiales</taxon>
        <taxon>Methylobacteriaceae</taxon>
        <taxon>Methylobacterium</taxon>
    </lineage>
</organism>
<comment type="caution">
    <text evidence="1">The sequence shown here is derived from an EMBL/GenBank/DDBJ whole genome shotgun (WGS) entry which is preliminary data.</text>
</comment>
<protein>
    <recommendedName>
        <fullName evidence="3">Sugar kinase</fullName>
    </recommendedName>
</protein>
<dbReference type="Proteomes" id="UP001055057">
    <property type="component" value="Unassembled WGS sequence"/>
</dbReference>
<dbReference type="EMBL" id="BPRB01000028">
    <property type="protein sequence ID" value="GJE58360.1"/>
    <property type="molecule type" value="Genomic_DNA"/>
</dbReference>
<reference evidence="1" key="2">
    <citation type="submission" date="2021-08" db="EMBL/GenBank/DDBJ databases">
        <authorList>
            <person name="Tani A."/>
            <person name="Ola A."/>
            <person name="Ogura Y."/>
            <person name="Katsura K."/>
            <person name="Hayashi T."/>
        </authorList>
    </citation>
    <scope>NUCLEOTIDE SEQUENCE</scope>
    <source>
        <strain evidence="1">DSM 23632</strain>
    </source>
</reference>
<reference evidence="1" key="1">
    <citation type="journal article" date="2021" name="Front. Microbiol.">
        <title>Comprehensive Comparative Genomics and Phenotyping of Methylobacterium Species.</title>
        <authorList>
            <person name="Alessa O."/>
            <person name="Ogura Y."/>
            <person name="Fujitani Y."/>
            <person name="Takami H."/>
            <person name="Hayashi T."/>
            <person name="Sahin N."/>
            <person name="Tani A."/>
        </authorList>
    </citation>
    <scope>NUCLEOTIDE SEQUENCE</scope>
    <source>
        <strain evidence="1">DSM 23632</strain>
    </source>
</reference>
<name>A0ABQ4TT43_9HYPH</name>